<dbReference type="AlphaFoldDB" id="S9W5W0"/>
<feature type="region of interest" description="Disordered" evidence="1">
    <location>
        <begin position="613"/>
        <end position="647"/>
    </location>
</feature>
<feature type="region of interest" description="Disordered" evidence="1">
    <location>
        <begin position="535"/>
        <end position="594"/>
    </location>
</feature>
<feature type="region of interest" description="Disordered" evidence="1">
    <location>
        <begin position="224"/>
        <end position="320"/>
    </location>
</feature>
<feature type="domain" description="C2H2-type" evidence="2">
    <location>
        <begin position="996"/>
        <end position="1019"/>
    </location>
</feature>
<dbReference type="RefSeq" id="XP_013020949.1">
    <property type="nucleotide sequence ID" value="XM_013165495.1"/>
</dbReference>
<proteinExistence type="predicted"/>
<feature type="compositionally biased region" description="Polar residues" evidence="1">
    <location>
        <begin position="243"/>
        <end position="280"/>
    </location>
</feature>
<dbReference type="GO" id="GO:0030466">
    <property type="term" value="P:silent mating-type cassette heterochromatin formation"/>
    <property type="evidence" value="ECO:0007669"/>
    <property type="project" value="EnsemblFungi"/>
</dbReference>
<dbReference type="STRING" id="653667.S9W5W0"/>
<organism evidence="3 4">
    <name type="scientific">Schizosaccharomyces cryophilus (strain OY26 / ATCC MYA-4695 / CBS 11777 / NBRC 106824 / NRRL Y48691)</name>
    <name type="common">Fission yeast</name>
    <dbReference type="NCBI Taxonomy" id="653667"/>
    <lineage>
        <taxon>Eukaryota</taxon>
        <taxon>Fungi</taxon>
        <taxon>Dikarya</taxon>
        <taxon>Ascomycota</taxon>
        <taxon>Taphrinomycotina</taxon>
        <taxon>Schizosaccharomycetes</taxon>
        <taxon>Schizosaccharomycetales</taxon>
        <taxon>Schizosaccharomycetaceae</taxon>
        <taxon>Schizosaccharomyces</taxon>
    </lineage>
</organism>
<feature type="region of interest" description="Disordered" evidence="1">
    <location>
        <begin position="1035"/>
        <end position="1056"/>
    </location>
</feature>
<feature type="compositionally biased region" description="Basic and acidic residues" evidence="1">
    <location>
        <begin position="1116"/>
        <end position="1130"/>
    </location>
</feature>
<dbReference type="Proteomes" id="UP000015464">
    <property type="component" value="Unassembled WGS sequence"/>
</dbReference>
<sequence length="1173" mass="131046">MVVQENDLNCANALNEIQQRRLIYFFSCYHLLTMELKMLFNTSIPPGILSYIFSGYKIIRPWLMATRLKGPINDFSVIIKVFQDVLDTGFFVNPPPIEIYSRQLLKFISVLAGNKSSPSSQHSANPPASSSNTPVNTPVPTPTEQLVKPSYSIGVNRPPVYSRNHGSNTGSSKHPPRSSYNTHPSLSKSFPSSSQNQIPNHLAYPANSSASEYRDHRYPVSFSSAPPIANRNIPVPNTKPVASMTNGRFTPSWNNQPNRRMNETVHPSSEYTNVRSNVPLTQVPPPSTLNSKPPSESEQASQIPQDSFDGDTTTPNVVEPSPCHFNFQRIYPNISPYLTPDNIGASILYSTTDFSKSKPHNPRLNLSLELKLRENNLEKGELKQSMKGDLRNLADWDAISLVSSQFPSLPASNFRPDGSFLKHRRFNDEVMENKEILEKAIKQLNLSPLDAERLRERNRVQLLDDKKVCTPSLKDYPSKDNQLLARLDNANNEKLKVSNEVIPKAPATSVEDVSKTKDARNKNLQESEVVEDVPLSILSHKGKGRLPRDQKRRSGTKPVHTLESMRNEESSNEPAFEKVDLSSIRNSEKTSDATIQSTLAKDVDDIHERQIASHVISDSTKSVSEITEIPNDKQKGQGTGDSQRVGIYEKDSTQNSIKELSEREHLTQTKTSAEKVDIHNNQNPNLLPSYTDDELVNPTNSEVGIARKQDVSLTNGEGMELRNPYVSPSSQMADSSDSEEQFRDAVLSDARIERNNNSDGKHSIENVEESSYPTLDHKIHNDKEYLNIKALLNDESTSQSTRSDSFNEEALKSKDASGIYSLEKEPSENLSLVDTSHSVSEEKETLQPVNSISSEIDSSVSETHPIINEPLNKSKDLDDATSDLSKQLNATKIIQDVPSKDMAISEAEIEANKHQVLSTVNSLPQGFAEYKCKWDGCESTLHTLNTLFIHLKKLHFNCEDGGSTLKCCWGQCCLSLGPEQIDAHIYEHLEKIQHICKVPGCKKGFSVYKEFHEHLLFSHLPYKFQPAAFITTRKSRLQEGNRRTRNNQGNKSSSPEFFLNTSTPIIKPAPLNWYPVPPPGFSPSVFARLNQSNQAKEKTISSLAKRNVSLSFSGLHNDDVKTASPEERSSASDAQYARPGRVGRLFTSVSKANYLPAMIIEGTVVQRKNWVVH</sequence>
<evidence type="ECO:0000259" key="2">
    <source>
        <dbReference type="PROSITE" id="PS00028"/>
    </source>
</evidence>
<evidence type="ECO:0000256" key="1">
    <source>
        <dbReference type="SAM" id="MobiDB-lite"/>
    </source>
</evidence>
<feature type="compositionally biased region" description="Polar residues" evidence="1">
    <location>
        <begin position="616"/>
        <end position="625"/>
    </location>
</feature>
<reference evidence="3 4" key="1">
    <citation type="journal article" date="2011" name="Science">
        <title>Comparative functional genomics of the fission yeasts.</title>
        <authorList>
            <person name="Rhind N."/>
            <person name="Chen Z."/>
            <person name="Yassour M."/>
            <person name="Thompson D.A."/>
            <person name="Haas B.J."/>
            <person name="Habib N."/>
            <person name="Wapinski I."/>
            <person name="Roy S."/>
            <person name="Lin M.F."/>
            <person name="Heiman D.I."/>
            <person name="Young S.K."/>
            <person name="Furuya K."/>
            <person name="Guo Y."/>
            <person name="Pidoux A."/>
            <person name="Chen H.M."/>
            <person name="Robbertse B."/>
            <person name="Goldberg J.M."/>
            <person name="Aoki K."/>
            <person name="Bayne E.H."/>
            <person name="Berlin A.M."/>
            <person name="Desjardins C.A."/>
            <person name="Dobbs E."/>
            <person name="Dukaj L."/>
            <person name="Fan L."/>
            <person name="FitzGerald M.G."/>
            <person name="French C."/>
            <person name="Gujja S."/>
            <person name="Hansen K."/>
            <person name="Keifenheim D."/>
            <person name="Levin J.Z."/>
            <person name="Mosher R.A."/>
            <person name="Mueller C.A."/>
            <person name="Pfiffner J."/>
            <person name="Priest M."/>
            <person name="Russ C."/>
            <person name="Smialowska A."/>
            <person name="Swoboda P."/>
            <person name="Sykes S.M."/>
            <person name="Vaughn M."/>
            <person name="Vengrova S."/>
            <person name="Yoder R."/>
            <person name="Zeng Q."/>
            <person name="Allshire R."/>
            <person name="Baulcombe D."/>
            <person name="Birren B.W."/>
            <person name="Brown W."/>
            <person name="Ekwall K."/>
            <person name="Kellis M."/>
            <person name="Leatherwood J."/>
            <person name="Levin H."/>
            <person name="Margalit H."/>
            <person name="Martienssen R."/>
            <person name="Nieduszynski C.A."/>
            <person name="Spatafora J.W."/>
            <person name="Friedman N."/>
            <person name="Dalgaard J.Z."/>
            <person name="Baumann P."/>
            <person name="Niki H."/>
            <person name="Regev A."/>
            <person name="Nusbaum C."/>
        </authorList>
    </citation>
    <scope>NUCLEOTIDE SEQUENCE [LARGE SCALE GENOMIC DNA]</scope>
    <source>
        <strain evidence="4">OY26 / ATCC MYA-4695 / CBS 11777 / NBRC 106824 / NRRL Y48691</strain>
    </source>
</reference>
<dbReference type="GO" id="GO:0031508">
    <property type="term" value="P:pericentric heterochromatin formation"/>
    <property type="evidence" value="ECO:0007669"/>
    <property type="project" value="EnsemblFungi"/>
</dbReference>
<feature type="region of interest" description="Disordered" evidence="1">
    <location>
        <begin position="508"/>
        <end position="527"/>
    </location>
</feature>
<dbReference type="InterPro" id="IPR013087">
    <property type="entry name" value="Znf_C2H2_type"/>
</dbReference>
<feature type="region of interest" description="Disordered" evidence="1">
    <location>
        <begin position="724"/>
        <end position="743"/>
    </location>
</feature>
<keyword evidence="4" id="KW-1185">Reference proteome</keyword>
<evidence type="ECO:0000313" key="3">
    <source>
        <dbReference type="EMBL" id="EPY53944.1"/>
    </source>
</evidence>
<feature type="compositionally biased region" description="Low complexity" evidence="1">
    <location>
        <begin position="185"/>
        <end position="194"/>
    </location>
</feature>
<gene>
    <name evidence="3" type="ORF">SPOG_02834</name>
</gene>
<feature type="compositionally biased region" description="Basic and acidic residues" evidence="1">
    <location>
        <begin position="750"/>
        <end position="765"/>
    </location>
</feature>
<dbReference type="EMBL" id="KE546988">
    <property type="protein sequence ID" value="EPY53944.1"/>
    <property type="molecule type" value="Genomic_DNA"/>
</dbReference>
<dbReference type="GO" id="GO:0070824">
    <property type="term" value="C:SHREC complex"/>
    <property type="evidence" value="ECO:0007669"/>
    <property type="project" value="EnsemblFungi"/>
</dbReference>
<dbReference type="GO" id="GO:0000183">
    <property type="term" value="P:rDNA heterochromatin formation"/>
    <property type="evidence" value="ECO:0007669"/>
    <property type="project" value="EnsemblFungi"/>
</dbReference>
<accession>S9W5W0</accession>
<protein>
    <submittedName>
        <fullName evidence="3">Cryptic loci regulator Clr1</fullName>
    </submittedName>
</protein>
<feature type="domain" description="C2H2-type" evidence="2">
    <location>
        <begin position="932"/>
        <end position="955"/>
    </location>
</feature>
<dbReference type="OrthoDB" id="5424797at2759"/>
<dbReference type="eggNOG" id="KOG1721">
    <property type="taxonomic scope" value="Eukaryota"/>
</dbReference>
<feature type="compositionally biased region" description="Basic and acidic residues" evidence="1">
    <location>
        <begin position="512"/>
        <end position="525"/>
    </location>
</feature>
<feature type="region of interest" description="Disordered" evidence="1">
    <location>
        <begin position="839"/>
        <end position="861"/>
    </location>
</feature>
<feature type="region of interest" description="Disordered" evidence="1">
    <location>
        <begin position="1115"/>
        <end position="1136"/>
    </location>
</feature>
<feature type="compositionally biased region" description="Polar residues" evidence="1">
    <location>
        <begin position="1046"/>
        <end position="1056"/>
    </location>
</feature>
<feature type="compositionally biased region" description="Low complexity" evidence="1">
    <location>
        <begin position="118"/>
        <end position="138"/>
    </location>
</feature>
<feature type="region of interest" description="Disordered" evidence="1">
    <location>
        <begin position="750"/>
        <end position="776"/>
    </location>
</feature>
<feature type="compositionally biased region" description="Basic and acidic residues" evidence="1">
    <location>
        <begin position="563"/>
        <end position="591"/>
    </location>
</feature>
<dbReference type="GO" id="GO:0031509">
    <property type="term" value="P:subtelomeric heterochromatin formation"/>
    <property type="evidence" value="ECO:0007669"/>
    <property type="project" value="EnsemblFungi"/>
</dbReference>
<dbReference type="GO" id="GO:0005721">
    <property type="term" value="C:pericentric heterochromatin"/>
    <property type="evidence" value="ECO:0007669"/>
    <property type="project" value="EnsemblFungi"/>
</dbReference>
<name>S9W5W0_SCHCR</name>
<dbReference type="GO" id="GO:0099115">
    <property type="term" value="C:chromosome, subtelomeric region"/>
    <property type="evidence" value="ECO:0007669"/>
    <property type="project" value="EnsemblFungi"/>
</dbReference>
<dbReference type="GO" id="GO:0031934">
    <property type="term" value="C:mating-type region heterochromatin"/>
    <property type="evidence" value="ECO:0007669"/>
    <property type="project" value="EnsemblFungi"/>
</dbReference>
<evidence type="ECO:0000313" key="4">
    <source>
        <dbReference type="Proteomes" id="UP000015464"/>
    </source>
</evidence>
<feature type="compositionally biased region" description="Basic residues" evidence="1">
    <location>
        <begin position="540"/>
        <end position="555"/>
    </location>
</feature>
<dbReference type="PROSITE" id="PS00028">
    <property type="entry name" value="ZINC_FINGER_C2H2_1"/>
    <property type="match status" value="2"/>
</dbReference>
<dbReference type="GeneID" id="25037155"/>
<dbReference type="OMA" id="LKHRRFN"/>
<dbReference type="HOGENOM" id="CLU_260175_0_0_1"/>
<feature type="compositionally biased region" description="Polar residues" evidence="1">
    <location>
        <begin position="164"/>
        <end position="184"/>
    </location>
</feature>
<feature type="compositionally biased region" description="Polar residues" evidence="1">
    <location>
        <begin position="288"/>
        <end position="316"/>
    </location>
</feature>
<dbReference type="SMART" id="SM00355">
    <property type="entry name" value="ZnF_C2H2"/>
    <property type="match status" value="3"/>
</dbReference>
<feature type="region of interest" description="Disordered" evidence="1">
    <location>
        <begin position="118"/>
        <end position="203"/>
    </location>
</feature>
<dbReference type="GO" id="GO:0033553">
    <property type="term" value="C:rDNA heterochromatin"/>
    <property type="evidence" value="ECO:0007669"/>
    <property type="project" value="EnsemblFungi"/>
</dbReference>
<feature type="compositionally biased region" description="Low complexity" evidence="1">
    <location>
        <begin position="851"/>
        <end position="861"/>
    </location>
</feature>